<dbReference type="PANTHER" id="PTHR13360">
    <property type="entry name" value="ACTIVATING SIGNAL COINTEGRATOR 1 COMPLEX SUBUNIT 1"/>
    <property type="match status" value="1"/>
</dbReference>
<evidence type="ECO:0000256" key="1">
    <source>
        <dbReference type="SAM" id="Coils"/>
    </source>
</evidence>
<evidence type="ECO:0000259" key="4">
    <source>
        <dbReference type="Pfam" id="PF10469"/>
    </source>
</evidence>
<dbReference type="GO" id="GO:0005634">
    <property type="term" value="C:nucleus"/>
    <property type="evidence" value="ECO:0007669"/>
    <property type="project" value="TreeGrafter"/>
</dbReference>
<name>C9SKD7_VERA1</name>
<accession>C9SKD7</accession>
<dbReference type="PANTHER" id="PTHR13360:SF1">
    <property type="entry name" value="ACTIVATING SIGNAL COINTEGRATOR 1 COMPLEX SUBUNIT 1"/>
    <property type="match status" value="1"/>
</dbReference>
<dbReference type="eggNOG" id="KOG2814">
    <property type="taxonomic scope" value="Eukaryota"/>
</dbReference>
<feature type="chain" id="PRO_5003002943" description="A-kinase anchor protein 7-like phosphoesterase domain-containing protein" evidence="3">
    <location>
        <begin position="24"/>
        <end position="614"/>
    </location>
</feature>
<dbReference type="KEGG" id="val:VDBG_05264"/>
<dbReference type="InterPro" id="IPR019510">
    <property type="entry name" value="AKAP7-like_phosphoesterase"/>
</dbReference>
<evidence type="ECO:0000313" key="5">
    <source>
        <dbReference type="EMBL" id="EEY19155.1"/>
    </source>
</evidence>
<dbReference type="OMA" id="CELNAAC"/>
<dbReference type="STRING" id="526221.C9SKD7"/>
<feature type="signal peptide" evidence="3">
    <location>
        <begin position="1"/>
        <end position="23"/>
    </location>
</feature>
<dbReference type="OrthoDB" id="5328813at2759"/>
<dbReference type="Gene3D" id="3.90.1140.10">
    <property type="entry name" value="Cyclic phosphodiesterase"/>
    <property type="match status" value="1"/>
</dbReference>
<evidence type="ECO:0000313" key="6">
    <source>
        <dbReference type="Proteomes" id="UP000008698"/>
    </source>
</evidence>
<dbReference type="InterPro" id="IPR009210">
    <property type="entry name" value="ASCC1"/>
</dbReference>
<dbReference type="GO" id="GO:0006355">
    <property type="term" value="P:regulation of DNA-templated transcription"/>
    <property type="evidence" value="ECO:0007669"/>
    <property type="project" value="TreeGrafter"/>
</dbReference>
<feature type="region of interest" description="Disordered" evidence="2">
    <location>
        <begin position="282"/>
        <end position="345"/>
    </location>
</feature>
<dbReference type="RefSeq" id="XP_003004151.1">
    <property type="nucleotide sequence ID" value="XM_003004105.1"/>
</dbReference>
<organism evidence="6">
    <name type="scientific">Verticillium alfalfae (strain VaMs.102 / ATCC MYA-4576 / FGSC 10136)</name>
    <name type="common">Verticillium wilt of alfalfa</name>
    <name type="synonym">Verticillium albo-atrum</name>
    <dbReference type="NCBI Taxonomy" id="526221"/>
    <lineage>
        <taxon>Eukaryota</taxon>
        <taxon>Fungi</taxon>
        <taxon>Dikarya</taxon>
        <taxon>Ascomycota</taxon>
        <taxon>Pezizomycotina</taxon>
        <taxon>Sordariomycetes</taxon>
        <taxon>Hypocreomycetidae</taxon>
        <taxon>Glomerellales</taxon>
        <taxon>Plectosphaerellaceae</taxon>
        <taxon>Verticillium</taxon>
    </lineage>
</organism>
<feature type="coiled-coil region" evidence="1">
    <location>
        <begin position="350"/>
        <end position="420"/>
    </location>
</feature>
<feature type="compositionally biased region" description="Basic and acidic residues" evidence="2">
    <location>
        <begin position="282"/>
        <end position="312"/>
    </location>
</feature>
<dbReference type="HOGENOM" id="CLU_019744_0_0_1"/>
<dbReference type="Proteomes" id="UP000008698">
    <property type="component" value="Unassembled WGS sequence"/>
</dbReference>
<keyword evidence="3" id="KW-0732">Signal</keyword>
<gene>
    <name evidence="5" type="ORF">VDBG_05264</name>
</gene>
<feature type="domain" description="A-kinase anchor protein 7-like phosphoesterase" evidence="4">
    <location>
        <begin position="11"/>
        <end position="231"/>
    </location>
</feature>
<keyword evidence="1" id="KW-0175">Coiled coil</keyword>
<dbReference type="GeneID" id="9531130"/>
<proteinExistence type="predicted"/>
<evidence type="ECO:0000256" key="3">
    <source>
        <dbReference type="SAM" id="SignalP"/>
    </source>
</evidence>
<sequence length="614" mass="67151">MPPRPNAKPAFTHFLCIPLITLASRSQVSRSLASFKADVTDAASFDIPETAVRPLGTLHLTLGMLSLPSHESVQKATAVLRSLNPRAAFVDIRSLPATAPLATPAPPVDTSVEQLPFLTLRGLHSMQRPEQASVLYAAPEDDRGILLRFCERLRDSFIDAGVMVREERPLLLHATIINTIYVKGGRDTQGKRGKKLALDATDVLARYEGYVWMEGVPLERIAICKMGAKAVDGEDGAAYDVEAEFCKTGGQPRDSILPIEPVSAPRCELNAACRARDTWLRPRPHDERTETNESRRGERRGRESVSGDEGPKPGDTGGGAATQKERETHGGASGSGTGGSHTKEADGQRIALLETELAVMEDEFARELDRLSRKESETATFWQGRVARAEDRARAACGEMEALEAECVELRAQVRGLKEFVSTSTRTDGQSATSDEVFGEGAARLGNGLQNWVIVHFRRAKIGSEEAVNQWRSTTLTLLRREAGDKMHSETDAATERVIERINRVLDGITDNKTTDARDQALRALIVSAIDLGRLLAVQKAVFGVFMPEIVPHQQTKFDPATMEDVGGEDEETLSERDICCVTFPGIMKRGDETGRMLAYRNIIAKATVLCSPE</sequence>
<dbReference type="AlphaFoldDB" id="C9SKD7"/>
<protein>
    <recommendedName>
        <fullName evidence="4">A-kinase anchor protein 7-like phosphoesterase domain-containing protein</fullName>
    </recommendedName>
</protein>
<keyword evidence="6" id="KW-1185">Reference proteome</keyword>
<dbReference type="EMBL" id="DS985219">
    <property type="protein sequence ID" value="EEY19155.1"/>
    <property type="molecule type" value="Genomic_DNA"/>
</dbReference>
<reference evidence="6" key="1">
    <citation type="journal article" date="2011" name="PLoS Pathog.">
        <title>Comparative genomics yields insights into niche adaptation of plant vascular wilt pathogens.</title>
        <authorList>
            <person name="Klosterman S.J."/>
            <person name="Subbarao K.V."/>
            <person name="Kang S."/>
            <person name="Veronese P."/>
            <person name="Gold S.E."/>
            <person name="Thomma B.P.H.J."/>
            <person name="Chen Z."/>
            <person name="Henrissat B."/>
            <person name="Lee Y.-H."/>
            <person name="Park J."/>
            <person name="Garcia-Pedrajas M.D."/>
            <person name="Barbara D.J."/>
            <person name="Anchieta A."/>
            <person name="de Jonge R."/>
            <person name="Santhanam P."/>
            <person name="Maruthachalam K."/>
            <person name="Atallah Z."/>
            <person name="Amyotte S.G."/>
            <person name="Paz Z."/>
            <person name="Inderbitzin P."/>
            <person name="Hayes R.J."/>
            <person name="Heiman D.I."/>
            <person name="Young S."/>
            <person name="Zeng Q."/>
            <person name="Engels R."/>
            <person name="Galagan J."/>
            <person name="Cuomo C.A."/>
            <person name="Dobinson K.F."/>
            <person name="Ma L.-J."/>
        </authorList>
    </citation>
    <scope>NUCLEOTIDE SEQUENCE [LARGE SCALE GENOMIC DNA]</scope>
    <source>
        <strain evidence="6">VaMs.102 / ATCC MYA-4576 / FGSC 10136</strain>
    </source>
</reference>
<evidence type="ECO:0000256" key="2">
    <source>
        <dbReference type="SAM" id="MobiDB-lite"/>
    </source>
</evidence>
<dbReference type="Pfam" id="PF10469">
    <property type="entry name" value="AKAP7_NLS"/>
    <property type="match status" value="1"/>
</dbReference>
<dbReference type="GO" id="GO:0006307">
    <property type="term" value="P:DNA alkylation repair"/>
    <property type="evidence" value="ECO:0007669"/>
    <property type="project" value="InterPro"/>
</dbReference>